<name>A0A8K0K1B5_LADFU</name>
<reference evidence="1" key="1">
    <citation type="submission" date="2013-04" db="EMBL/GenBank/DDBJ databases">
        <authorList>
            <person name="Qu J."/>
            <person name="Murali S.C."/>
            <person name="Bandaranaike D."/>
            <person name="Bellair M."/>
            <person name="Blankenburg K."/>
            <person name="Chao H."/>
            <person name="Dinh H."/>
            <person name="Doddapaneni H."/>
            <person name="Downs B."/>
            <person name="Dugan-Rocha S."/>
            <person name="Elkadiri S."/>
            <person name="Gnanaolivu R.D."/>
            <person name="Hernandez B."/>
            <person name="Javaid M."/>
            <person name="Jayaseelan J.C."/>
            <person name="Lee S."/>
            <person name="Li M."/>
            <person name="Ming W."/>
            <person name="Munidasa M."/>
            <person name="Muniz J."/>
            <person name="Nguyen L."/>
            <person name="Ongeri F."/>
            <person name="Osuji N."/>
            <person name="Pu L.-L."/>
            <person name="Puazo M."/>
            <person name="Qu C."/>
            <person name="Quiroz J."/>
            <person name="Raj R."/>
            <person name="Weissenberger G."/>
            <person name="Xin Y."/>
            <person name="Zou X."/>
            <person name="Han Y."/>
            <person name="Richards S."/>
            <person name="Worley K."/>
            <person name="Muzny D."/>
            <person name="Gibbs R."/>
        </authorList>
    </citation>
    <scope>NUCLEOTIDE SEQUENCE</scope>
    <source>
        <strain evidence="1">Sampled in the wild</strain>
    </source>
</reference>
<accession>A0A8K0K1B5</accession>
<dbReference type="AlphaFoldDB" id="A0A8K0K1B5"/>
<dbReference type="EMBL" id="KZ308279">
    <property type="protein sequence ID" value="KAG8226419.1"/>
    <property type="molecule type" value="Genomic_DNA"/>
</dbReference>
<gene>
    <name evidence="1" type="ORF">J437_LFUL012515</name>
</gene>
<evidence type="ECO:0000313" key="1">
    <source>
        <dbReference type="EMBL" id="KAG8226419.1"/>
    </source>
</evidence>
<keyword evidence="2" id="KW-1185">Reference proteome</keyword>
<comment type="caution">
    <text evidence="1">The sequence shown here is derived from an EMBL/GenBank/DDBJ whole genome shotgun (WGS) entry which is preliminary data.</text>
</comment>
<protein>
    <submittedName>
        <fullName evidence="1">Uncharacterized protein</fullName>
    </submittedName>
</protein>
<dbReference type="OrthoDB" id="125347at2759"/>
<evidence type="ECO:0000313" key="2">
    <source>
        <dbReference type="Proteomes" id="UP000792457"/>
    </source>
</evidence>
<dbReference type="Proteomes" id="UP000792457">
    <property type="component" value="Unassembled WGS sequence"/>
</dbReference>
<organism evidence="1 2">
    <name type="scientific">Ladona fulva</name>
    <name type="common">Scarce chaser dragonfly</name>
    <name type="synonym">Libellula fulva</name>
    <dbReference type="NCBI Taxonomy" id="123851"/>
    <lineage>
        <taxon>Eukaryota</taxon>
        <taxon>Metazoa</taxon>
        <taxon>Ecdysozoa</taxon>
        <taxon>Arthropoda</taxon>
        <taxon>Hexapoda</taxon>
        <taxon>Insecta</taxon>
        <taxon>Pterygota</taxon>
        <taxon>Palaeoptera</taxon>
        <taxon>Odonata</taxon>
        <taxon>Epiprocta</taxon>
        <taxon>Anisoptera</taxon>
        <taxon>Libelluloidea</taxon>
        <taxon>Libellulidae</taxon>
        <taxon>Ladona</taxon>
    </lineage>
</organism>
<reference evidence="1" key="2">
    <citation type="submission" date="2017-10" db="EMBL/GenBank/DDBJ databases">
        <title>Ladona fulva Genome sequencing and assembly.</title>
        <authorList>
            <person name="Murali S."/>
            <person name="Richards S."/>
            <person name="Bandaranaike D."/>
            <person name="Bellair M."/>
            <person name="Blankenburg K."/>
            <person name="Chao H."/>
            <person name="Dinh H."/>
            <person name="Doddapaneni H."/>
            <person name="Dugan-Rocha S."/>
            <person name="Elkadiri S."/>
            <person name="Gnanaolivu R."/>
            <person name="Hernandez B."/>
            <person name="Skinner E."/>
            <person name="Javaid M."/>
            <person name="Lee S."/>
            <person name="Li M."/>
            <person name="Ming W."/>
            <person name="Munidasa M."/>
            <person name="Muniz J."/>
            <person name="Nguyen L."/>
            <person name="Hughes D."/>
            <person name="Osuji N."/>
            <person name="Pu L.-L."/>
            <person name="Puazo M."/>
            <person name="Qu C."/>
            <person name="Quiroz J."/>
            <person name="Raj R."/>
            <person name="Weissenberger G."/>
            <person name="Xin Y."/>
            <person name="Zou X."/>
            <person name="Han Y."/>
            <person name="Worley K."/>
            <person name="Muzny D."/>
            <person name="Gibbs R."/>
        </authorList>
    </citation>
    <scope>NUCLEOTIDE SEQUENCE</scope>
    <source>
        <strain evidence="1">Sampled in the wild</strain>
    </source>
</reference>
<proteinExistence type="predicted"/>
<sequence>MDQRVMCCLKVNYRKFLMQSLPTGVDSAEKFSDKNKNVTVPNAINWLTRAIRSLNKESVTKCFQRAEFVFHEKEITDVNNGLNTEIHDLPSITKCNVSAKLTAFVKKDIMTTATDFSTDSPKECSENDAEDK</sequence>